<proteinExistence type="inferred from homology"/>
<dbReference type="GO" id="GO:0097176">
    <property type="term" value="P:epoxide metabolic process"/>
    <property type="evidence" value="ECO:0007669"/>
    <property type="project" value="TreeGrafter"/>
</dbReference>
<evidence type="ECO:0000313" key="5">
    <source>
        <dbReference type="EMBL" id="EME86785.1"/>
    </source>
</evidence>
<dbReference type="GO" id="GO:0004301">
    <property type="term" value="F:epoxide hydrolase activity"/>
    <property type="evidence" value="ECO:0007669"/>
    <property type="project" value="TreeGrafter"/>
</dbReference>
<dbReference type="InterPro" id="IPR000073">
    <property type="entry name" value="AB_hydrolase_1"/>
</dbReference>
<protein>
    <recommendedName>
        <fullName evidence="4">AB hydrolase-1 domain-containing protein</fullName>
    </recommendedName>
</protein>
<gene>
    <name evidence="5" type="ORF">MYCFIDRAFT_202647</name>
</gene>
<dbReference type="KEGG" id="pfj:MYCFIDRAFT_202647"/>
<dbReference type="PANTHER" id="PTHR21661:SF79">
    <property type="entry name" value="EPOXIDE HYDROLASE"/>
    <property type="match status" value="1"/>
</dbReference>
<evidence type="ECO:0000313" key="6">
    <source>
        <dbReference type="Proteomes" id="UP000016932"/>
    </source>
</evidence>
<dbReference type="Proteomes" id="UP000016932">
    <property type="component" value="Unassembled WGS sequence"/>
</dbReference>
<feature type="compositionally biased region" description="Basic residues" evidence="3">
    <location>
        <begin position="53"/>
        <end position="68"/>
    </location>
</feature>
<dbReference type="HOGENOM" id="CLU_1351801_0_0_1"/>
<feature type="region of interest" description="Disordered" evidence="3">
    <location>
        <begin position="45"/>
        <end position="75"/>
    </location>
</feature>
<reference evidence="5 6" key="1">
    <citation type="journal article" date="2012" name="PLoS Pathog.">
        <title>Diverse lifestyles and strategies of plant pathogenesis encoded in the genomes of eighteen Dothideomycetes fungi.</title>
        <authorList>
            <person name="Ohm R.A."/>
            <person name="Feau N."/>
            <person name="Henrissat B."/>
            <person name="Schoch C.L."/>
            <person name="Horwitz B.A."/>
            <person name="Barry K.W."/>
            <person name="Condon B.J."/>
            <person name="Copeland A.C."/>
            <person name="Dhillon B."/>
            <person name="Glaser F."/>
            <person name="Hesse C.N."/>
            <person name="Kosti I."/>
            <person name="LaButti K."/>
            <person name="Lindquist E.A."/>
            <person name="Lucas S."/>
            <person name="Salamov A.A."/>
            <person name="Bradshaw R.E."/>
            <person name="Ciuffetti L."/>
            <person name="Hamelin R.C."/>
            <person name="Kema G.H.J."/>
            <person name="Lawrence C."/>
            <person name="Scott J.A."/>
            <person name="Spatafora J.W."/>
            <person name="Turgeon B.G."/>
            <person name="de Wit P.J.G.M."/>
            <person name="Zhong S."/>
            <person name="Goodwin S.B."/>
            <person name="Grigoriev I.V."/>
        </authorList>
    </citation>
    <scope>NUCLEOTIDE SEQUENCE [LARGE SCALE GENOMIC DNA]</scope>
    <source>
        <strain evidence="5 6">CIRAD86</strain>
    </source>
</reference>
<dbReference type="GeneID" id="19336057"/>
<dbReference type="Gene3D" id="3.40.50.1820">
    <property type="entry name" value="alpha/beta hydrolase"/>
    <property type="match status" value="1"/>
</dbReference>
<dbReference type="SUPFAM" id="SSF53474">
    <property type="entry name" value="alpha/beta-Hydrolases"/>
    <property type="match status" value="1"/>
</dbReference>
<feature type="compositionally biased region" description="Polar residues" evidence="3">
    <location>
        <begin position="1"/>
        <end position="18"/>
    </location>
</feature>
<dbReference type="Pfam" id="PF00561">
    <property type="entry name" value="Abhydrolase_1"/>
    <property type="match status" value="1"/>
</dbReference>
<sequence length="203" mass="23141">PYEFTPLSSIAPAQTNPDPQDPTSPHPHQISRKNLSANHAILLISGNPPFQAPHRHPRSRTPAHKTPRRTNPTIRHPPKLRLRLRHNHKIRKTSLRPLAPKILLVRSRSKKSHNSITGPRKLKRWRLHFIDQKCKLPTTAKNEGSIPILLIHGWPGSFYEFRDVIKPLNGAGFDCVVPSLPGFCWSSAPKCKKLECERYGEDF</sequence>
<feature type="non-terminal residue" evidence="5">
    <location>
        <position position="1"/>
    </location>
</feature>
<accession>M2ZAF4</accession>
<evidence type="ECO:0000256" key="3">
    <source>
        <dbReference type="SAM" id="MobiDB-lite"/>
    </source>
</evidence>
<keyword evidence="6" id="KW-1185">Reference proteome</keyword>
<dbReference type="RefSeq" id="XP_007923940.1">
    <property type="nucleotide sequence ID" value="XM_007925749.1"/>
</dbReference>
<dbReference type="VEuPathDB" id="FungiDB:MYCFIDRAFT_202647"/>
<keyword evidence="2" id="KW-0378">Hydrolase</keyword>
<dbReference type="AlphaFoldDB" id="M2ZAF4"/>
<dbReference type="STRING" id="383855.M2ZAF4"/>
<dbReference type="EMBL" id="KB446556">
    <property type="protein sequence ID" value="EME86785.1"/>
    <property type="molecule type" value="Genomic_DNA"/>
</dbReference>
<dbReference type="PANTHER" id="PTHR21661">
    <property type="entry name" value="EPOXIDE HYDROLASE 1-RELATED"/>
    <property type="match status" value="1"/>
</dbReference>
<comment type="similarity">
    <text evidence="1">Belongs to the peptidase S33 family.</text>
</comment>
<name>M2ZAF4_PSEFD</name>
<dbReference type="InterPro" id="IPR029058">
    <property type="entry name" value="AB_hydrolase_fold"/>
</dbReference>
<organism evidence="5 6">
    <name type="scientific">Pseudocercospora fijiensis (strain CIRAD86)</name>
    <name type="common">Black leaf streak disease fungus</name>
    <name type="synonym">Mycosphaerella fijiensis</name>
    <dbReference type="NCBI Taxonomy" id="383855"/>
    <lineage>
        <taxon>Eukaryota</taxon>
        <taxon>Fungi</taxon>
        <taxon>Dikarya</taxon>
        <taxon>Ascomycota</taxon>
        <taxon>Pezizomycotina</taxon>
        <taxon>Dothideomycetes</taxon>
        <taxon>Dothideomycetidae</taxon>
        <taxon>Mycosphaerellales</taxon>
        <taxon>Mycosphaerellaceae</taxon>
        <taxon>Pseudocercospora</taxon>
    </lineage>
</organism>
<evidence type="ECO:0000259" key="4">
    <source>
        <dbReference type="Pfam" id="PF00561"/>
    </source>
</evidence>
<dbReference type="OrthoDB" id="7130006at2759"/>
<evidence type="ECO:0000256" key="1">
    <source>
        <dbReference type="ARBA" id="ARBA00010088"/>
    </source>
</evidence>
<evidence type="ECO:0000256" key="2">
    <source>
        <dbReference type="ARBA" id="ARBA00022801"/>
    </source>
</evidence>
<feature type="domain" description="AB hydrolase-1" evidence="4">
    <location>
        <begin position="147"/>
        <end position="199"/>
    </location>
</feature>
<feature type="region of interest" description="Disordered" evidence="3">
    <location>
        <begin position="1"/>
        <end position="31"/>
    </location>
</feature>